<dbReference type="PROSITE" id="PS51257">
    <property type="entry name" value="PROKAR_LIPOPROTEIN"/>
    <property type="match status" value="1"/>
</dbReference>
<dbReference type="InterPro" id="IPR047808">
    <property type="entry name" value="CueP-like"/>
</dbReference>
<feature type="chain" id="PRO_5046504089" evidence="1">
    <location>
        <begin position="20"/>
        <end position="179"/>
    </location>
</feature>
<dbReference type="Pfam" id="PF21172">
    <property type="entry name" value="CueP"/>
    <property type="match status" value="1"/>
</dbReference>
<keyword evidence="1" id="KW-0732">Signal</keyword>
<organism evidence="2 3">
    <name type="scientific">Evansella tamaricis</name>
    <dbReference type="NCBI Taxonomy" id="2069301"/>
    <lineage>
        <taxon>Bacteria</taxon>
        <taxon>Bacillati</taxon>
        <taxon>Bacillota</taxon>
        <taxon>Bacilli</taxon>
        <taxon>Bacillales</taxon>
        <taxon>Bacillaceae</taxon>
        <taxon>Evansella</taxon>
    </lineage>
</organism>
<evidence type="ECO:0000313" key="2">
    <source>
        <dbReference type="EMBL" id="MBU9714385.1"/>
    </source>
</evidence>
<evidence type="ECO:0000256" key="1">
    <source>
        <dbReference type="SAM" id="SignalP"/>
    </source>
</evidence>
<reference evidence="2 3" key="1">
    <citation type="submission" date="2021-06" db="EMBL/GenBank/DDBJ databases">
        <title>Bacillus sp. RD4P76, an endophyte from a halophyte.</title>
        <authorList>
            <person name="Sun J.-Q."/>
        </authorList>
    </citation>
    <scope>NUCLEOTIDE SEQUENCE [LARGE SCALE GENOMIC DNA]</scope>
    <source>
        <strain evidence="2 3">CGMCC 1.15917</strain>
    </source>
</reference>
<dbReference type="Proteomes" id="UP000784880">
    <property type="component" value="Unassembled WGS sequence"/>
</dbReference>
<sequence>MKQNILAIIGAALAIVLLAACSEDSQNNTEQNEIDVQELKQLVHDHGVKNIENQVASITDQELIVTHSDETQTVYTLPEDEFFVSIAPYINETHPCTFHNLTGCQGEMTEEEFQIYIEDTDGNVVMNDTVTSLENGFIDFWLPSDNTYHITIAYDTMTVEAEFSTFEGDATCITTMQLS</sequence>
<name>A0ABS6JL33_9BACI</name>
<dbReference type="EMBL" id="JAHQCS010000177">
    <property type="protein sequence ID" value="MBU9714385.1"/>
    <property type="molecule type" value="Genomic_DNA"/>
</dbReference>
<comment type="caution">
    <text evidence="2">The sequence shown here is derived from an EMBL/GenBank/DDBJ whole genome shotgun (WGS) entry which is preliminary data.</text>
</comment>
<dbReference type="RefSeq" id="WP_217068918.1">
    <property type="nucleotide sequence ID" value="NZ_JAHQCS010000177.1"/>
</dbReference>
<dbReference type="NCBIfam" id="NF038094">
    <property type="entry name" value="CueP_fam"/>
    <property type="match status" value="1"/>
</dbReference>
<evidence type="ECO:0000313" key="3">
    <source>
        <dbReference type="Proteomes" id="UP000784880"/>
    </source>
</evidence>
<keyword evidence="3" id="KW-1185">Reference proteome</keyword>
<feature type="signal peptide" evidence="1">
    <location>
        <begin position="1"/>
        <end position="19"/>
    </location>
</feature>
<protein>
    <submittedName>
        <fullName evidence="2">CueP family metal-binding protein</fullName>
    </submittedName>
</protein>
<accession>A0ABS6JL33</accession>
<proteinExistence type="predicted"/>
<gene>
    <name evidence="2" type="ORF">KS419_21840</name>
</gene>